<evidence type="ECO:0000313" key="2">
    <source>
        <dbReference type="Proteomes" id="UP000789525"/>
    </source>
</evidence>
<evidence type="ECO:0000313" key="1">
    <source>
        <dbReference type="EMBL" id="CAG8504705.1"/>
    </source>
</evidence>
<protein>
    <submittedName>
        <fullName evidence="1">683_t:CDS:1</fullName>
    </submittedName>
</protein>
<comment type="caution">
    <text evidence="1">The sequence shown here is derived from an EMBL/GenBank/DDBJ whole genome shotgun (WGS) entry which is preliminary data.</text>
</comment>
<reference evidence="1" key="1">
    <citation type="submission" date="2021-06" db="EMBL/GenBank/DDBJ databases">
        <authorList>
            <person name="Kallberg Y."/>
            <person name="Tangrot J."/>
            <person name="Rosling A."/>
        </authorList>
    </citation>
    <scope>NUCLEOTIDE SEQUENCE</scope>
    <source>
        <strain evidence="1">CL356</strain>
    </source>
</reference>
<dbReference type="EMBL" id="CAJVPT010004149">
    <property type="protein sequence ID" value="CAG8504705.1"/>
    <property type="molecule type" value="Genomic_DNA"/>
</dbReference>
<proteinExistence type="predicted"/>
<gene>
    <name evidence="1" type="ORF">ACOLOM_LOCUS2953</name>
</gene>
<organism evidence="1 2">
    <name type="scientific">Acaulospora colombiana</name>
    <dbReference type="NCBI Taxonomy" id="27376"/>
    <lineage>
        <taxon>Eukaryota</taxon>
        <taxon>Fungi</taxon>
        <taxon>Fungi incertae sedis</taxon>
        <taxon>Mucoromycota</taxon>
        <taxon>Glomeromycotina</taxon>
        <taxon>Glomeromycetes</taxon>
        <taxon>Diversisporales</taxon>
        <taxon>Acaulosporaceae</taxon>
        <taxon>Acaulospora</taxon>
    </lineage>
</organism>
<accession>A0ACA9L131</accession>
<dbReference type="Proteomes" id="UP000789525">
    <property type="component" value="Unassembled WGS sequence"/>
</dbReference>
<keyword evidence="2" id="KW-1185">Reference proteome</keyword>
<sequence length="132" mass="15337">MLTSPNELDDEILLDVLKTRFVRQKIDRTIYNLPENGIIKESEILTDPRLIDIVTRCNKLLNNYENSQKENDNIPAALLGAVYIALMSKRYISRKNIAITIKYPNNKSTKWILYLKKEKDVTISQKPLNEKS</sequence>
<name>A0ACA9L131_9GLOM</name>